<protein>
    <recommendedName>
        <fullName evidence="4">DUF389 domain-containing protein</fullName>
    </recommendedName>
</protein>
<evidence type="ECO:0000313" key="2">
    <source>
        <dbReference type="EMBL" id="OIJ66847.1"/>
    </source>
</evidence>
<organism evidence="2 3">
    <name type="scientific">Streptomyces mangrovisoli</name>
    <dbReference type="NCBI Taxonomy" id="1428628"/>
    <lineage>
        <taxon>Bacteria</taxon>
        <taxon>Bacillati</taxon>
        <taxon>Actinomycetota</taxon>
        <taxon>Actinomycetes</taxon>
        <taxon>Kitasatosporales</taxon>
        <taxon>Streptomycetaceae</taxon>
        <taxon>Streptomyces</taxon>
    </lineage>
</organism>
<keyword evidence="1" id="KW-0472">Membrane</keyword>
<feature type="transmembrane region" description="Helical" evidence="1">
    <location>
        <begin position="215"/>
        <end position="238"/>
    </location>
</feature>
<evidence type="ECO:0000313" key="3">
    <source>
        <dbReference type="Proteomes" id="UP000034196"/>
    </source>
</evidence>
<reference evidence="2" key="1">
    <citation type="submission" date="2016-10" db="EMBL/GenBank/DDBJ databases">
        <title>Genome sequence of Streptomyces mangrovisoli MUSC 149.</title>
        <authorList>
            <person name="Lee L.-H."/>
            <person name="Ser H.-L."/>
        </authorList>
    </citation>
    <scope>NUCLEOTIDE SEQUENCE [LARGE SCALE GENOMIC DNA]</scope>
    <source>
        <strain evidence="2">MUSC 149</strain>
    </source>
</reference>
<dbReference type="AlphaFoldDB" id="A0A1J4NWK8"/>
<dbReference type="STRING" id="1428628.WN71_015550"/>
<feature type="transmembrane region" description="Helical" evidence="1">
    <location>
        <begin position="278"/>
        <end position="298"/>
    </location>
</feature>
<dbReference type="InterPro" id="IPR005240">
    <property type="entry name" value="DUF389"/>
</dbReference>
<evidence type="ECO:0000256" key="1">
    <source>
        <dbReference type="SAM" id="Phobius"/>
    </source>
</evidence>
<dbReference type="RefSeq" id="WP_046587479.1">
    <property type="nucleotide sequence ID" value="NZ_LAVA02000034.1"/>
</dbReference>
<dbReference type="EMBL" id="LAVA02000034">
    <property type="protein sequence ID" value="OIJ66847.1"/>
    <property type="molecule type" value="Genomic_DNA"/>
</dbReference>
<accession>A0A1J4NWK8</accession>
<proteinExistence type="predicted"/>
<gene>
    <name evidence="2" type="ORF">WN71_015550</name>
</gene>
<dbReference type="Pfam" id="PF04087">
    <property type="entry name" value="DUF389"/>
    <property type="match status" value="1"/>
</dbReference>
<sequence length="328" mass="34503">MDLVHVRLVTPPALTGRVVDLLSADECVLNLLLVRDAHVPDGDALECDVLRGAANDVLARLRALGVDRAGSIAVGTVEMMFSRDAERVVAAQPHARVDAPLWVALEARIRAGGTYPPSFYLFLVIAALIGSVGIMTNSQILIVAAMVVGPEYNALTSVALGIDRRLRHRVRDGTVALSVGFALAIVAALGFSALARRAGFQSATFELGLRPVSHLIGTPDFFSVSVAVLAGVVGIVSLTEARGSALLGVFISVTTIPAASGVGVAIAFDDWDQARSSLLQLLLNVVVLVVVGVLTLRLQRRLWRLAARRGAARRGGGRPGVGRPGHKD</sequence>
<name>A0A1J4NWK8_9ACTN</name>
<keyword evidence="1" id="KW-0812">Transmembrane</keyword>
<feature type="transmembrane region" description="Helical" evidence="1">
    <location>
        <begin position="118"/>
        <end position="135"/>
    </location>
</feature>
<comment type="caution">
    <text evidence="2">The sequence shown here is derived from an EMBL/GenBank/DDBJ whole genome shotgun (WGS) entry which is preliminary data.</text>
</comment>
<dbReference type="Proteomes" id="UP000034196">
    <property type="component" value="Unassembled WGS sequence"/>
</dbReference>
<dbReference type="PANTHER" id="PTHR20992">
    <property type="entry name" value="AT15442P-RELATED"/>
    <property type="match status" value="1"/>
</dbReference>
<feature type="transmembrane region" description="Helical" evidence="1">
    <location>
        <begin position="245"/>
        <end position="266"/>
    </location>
</feature>
<feature type="transmembrane region" description="Helical" evidence="1">
    <location>
        <begin position="174"/>
        <end position="195"/>
    </location>
</feature>
<keyword evidence="3" id="KW-1185">Reference proteome</keyword>
<dbReference type="PANTHER" id="PTHR20992:SF9">
    <property type="entry name" value="AT15442P-RELATED"/>
    <property type="match status" value="1"/>
</dbReference>
<evidence type="ECO:0008006" key="4">
    <source>
        <dbReference type="Google" id="ProtNLM"/>
    </source>
</evidence>
<keyword evidence="1" id="KW-1133">Transmembrane helix</keyword>
<dbReference type="OrthoDB" id="8061853at2"/>
<feature type="transmembrane region" description="Helical" evidence="1">
    <location>
        <begin position="141"/>
        <end position="162"/>
    </location>
</feature>